<reference evidence="2 3" key="1">
    <citation type="submission" date="2018-04" db="EMBL/GenBank/DDBJ databases">
        <title>Genomic Encyclopedia of Archaeal and Bacterial Type Strains, Phase II (KMG-II): from individual species to whole genera.</title>
        <authorList>
            <person name="Goeker M."/>
        </authorList>
    </citation>
    <scope>NUCLEOTIDE SEQUENCE [LARGE SCALE GENOMIC DNA]</scope>
    <source>
        <strain evidence="2 3">DSM 28823</strain>
    </source>
</reference>
<accession>A0A2T5C4A0</accession>
<proteinExistence type="predicted"/>
<sequence length="91" mass="10556">MIFIAGYKRHPTYLDSILIDILYKEPLILKSFHAMAKQKPFDLPSKQHTKQTTDKQQINTHKAHSPLDQQVRDIYLKSRERNSSPCTACMG</sequence>
<keyword evidence="3" id="KW-1185">Reference proteome</keyword>
<evidence type="ECO:0000313" key="3">
    <source>
        <dbReference type="Proteomes" id="UP000243525"/>
    </source>
</evidence>
<evidence type="ECO:0000256" key="1">
    <source>
        <dbReference type="SAM" id="MobiDB-lite"/>
    </source>
</evidence>
<dbReference type="Proteomes" id="UP000243525">
    <property type="component" value="Unassembled WGS sequence"/>
</dbReference>
<dbReference type="AlphaFoldDB" id="A0A2T5C4A0"/>
<organism evidence="2 3">
    <name type="scientific">Mangrovibacterium marinum</name>
    <dbReference type="NCBI Taxonomy" id="1639118"/>
    <lineage>
        <taxon>Bacteria</taxon>
        <taxon>Pseudomonadati</taxon>
        <taxon>Bacteroidota</taxon>
        <taxon>Bacteroidia</taxon>
        <taxon>Marinilabiliales</taxon>
        <taxon>Prolixibacteraceae</taxon>
        <taxon>Mangrovibacterium</taxon>
    </lineage>
</organism>
<dbReference type="EMBL" id="QAAD01000004">
    <property type="protein sequence ID" value="PTN09627.1"/>
    <property type="molecule type" value="Genomic_DNA"/>
</dbReference>
<protein>
    <submittedName>
        <fullName evidence="2">Uncharacterized protein</fullName>
    </submittedName>
</protein>
<name>A0A2T5C4A0_9BACT</name>
<gene>
    <name evidence="2" type="ORF">C8N47_104173</name>
</gene>
<feature type="region of interest" description="Disordered" evidence="1">
    <location>
        <begin position="40"/>
        <end position="70"/>
    </location>
</feature>
<evidence type="ECO:0000313" key="2">
    <source>
        <dbReference type="EMBL" id="PTN09627.1"/>
    </source>
</evidence>
<comment type="caution">
    <text evidence="2">The sequence shown here is derived from an EMBL/GenBank/DDBJ whole genome shotgun (WGS) entry which is preliminary data.</text>
</comment>